<dbReference type="Proteomes" id="UP000053477">
    <property type="component" value="Unassembled WGS sequence"/>
</dbReference>
<dbReference type="InParanoid" id="A0A0H2R3S2"/>
<reference evidence="1 2" key="1">
    <citation type="submission" date="2015-04" db="EMBL/GenBank/DDBJ databases">
        <title>Complete genome sequence of Schizopora paradoxa KUC8140, a cosmopolitan wood degrader in East Asia.</title>
        <authorList>
            <consortium name="DOE Joint Genome Institute"/>
            <person name="Min B."/>
            <person name="Park H."/>
            <person name="Jang Y."/>
            <person name="Kim J.-J."/>
            <person name="Kim K.H."/>
            <person name="Pangilinan J."/>
            <person name="Lipzen A."/>
            <person name="Riley R."/>
            <person name="Grigoriev I.V."/>
            <person name="Spatafora J.W."/>
            <person name="Choi I.-G."/>
        </authorList>
    </citation>
    <scope>NUCLEOTIDE SEQUENCE [LARGE SCALE GENOMIC DNA]</scope>
    <source>
        <strain evidence="1 2">KUC8140</strain>
    </source>
</reference>
<feature type="non-terminal residue" evidence="1">
    <location>
        <position position="70"/>
    </location>
</feature>
<evidence type="ECO:0000313" key="1">
    <source>
        <dbReference type="EMBL" id="KLO06464.1"/>
    </source>
</evidence>
<feature type="non-terminal residue" evidence="1">
    <location>
        <position position="1"/>
    </location>
</feature>
<organism evidence="1 2">
    <name type="scientific">Schizopora paradoxa</name>
    <dbReference type="NCBI Taxonomy" id="27342"/>
    <lineage>
        <taxon>Eukaryota</taxon>
        <taxon>Fungi</taxon>
        <taxon>Dikarya</taxon>
        <taxon>Basidiomycota</taxon>
        <taxon>Agaricomycotina</taxon>
        <taxon>Agaricomycetes</taxon>
        <taxon>Hymenochaetales</taxon>
        <taxon>Schizoporaceae</taxon>
        <taxon>Schizopora</taxon>
    </lineage>
</organism>
<dbReference type="OrthoDB" id="2319735at2759"/>
<gene>
    <name evidence="1" type="ORF">SCHPADRAFT_814809</name>
</gene>
<sequence>YAVKPKLGRPRLLTARDSKLAARKVTTTECRDATDVQRTTFPHVAPRTVRRALQQEGLNARIPCSKPLLT</sequence>
<protein>
    <recommendedName>
        <fullName evidence="3">Transposase Tc1-like domain-containing protein</fullName>
    </recommendedName>
</protein>
<dbReference type="EMBL" id="KQ086204">
    <property type="protein sequence ID" value="KLO06464.1"/>
    <property type="molecule type" value="Genomic_DNA"/>
</dbReference>
<evidence type="ECO:0008006" key="3">
    <source>
        <dbReference type="Google" id="ProtNLM"/>
    </source>
</evidence>
<accession>A0A0H2R3S2</accession>
<proteinExistence type="predicted"/>
<dbReference type="AlphaFoldDB" id="A0A0H2R3S2"/>
<keyword evidence="2" id="KW-1185">Reference proteome</keyword>
<name>A0A0H2R3S2_9AGAM</name>
<evidence type="ECO:0000313" key="2">
    <source>
        <dbReference type="Proteomes" id="UP000053477"/>
    </source>
</evidence>